<evidence type="ECO:0000313" key="7">
    <source>
        <dbReference type="EMBL" id="PXW93298.1"/>
    </source>
</evidence>
<name>A0A318GV64_9BURK</name>
<evidence type="ECO:0000256" key="3">
    <source>
        <dbReference type="ARBA" id="ARBA00022692"/>
    </source>
</evidence>
<dbReference type="RefSeq" id="WP_110402192.1">
    <property type="nucleotide sequence ID" value="NZ_QJJS01000021.1"/>
</dbReference>
<comment type="caution">
    <text evidence="7">The sequence shown here is derived from an EMBL/GenBank/DDBJ whole genome shotgun (WGS) entry which is preliminary data.</text>
</comment>
<dbReference type="AlphaFoldDB" id="A0A318GV64"/>
<keyword evidence="2" id="KW-1003">Cell membrane</keyword>
<dbReference type="EMBL" id="QJJS01000021">
    <property type="protein sequence ID" value="PXW93298.1"/>
    <property type="molecule type" value="Genomic_DNA"/>
</dbReference>
<keyword evidence="3 6" id="KW-0812">Transmembrane</keyword>
<feature type="transmembrane region" description="Helical" evidence="6">
    <location>
        <begin position="27"/>
        <end position="47"/>
    </location>
</feature>
<keyword evidence="4 6" id="KW-1133">Transmembrane helix</keyword>
<proteinExistence type="predicted"/>
<keyword evidence="5 6" id="KW-0472">Membrane</keyword>
<organism evidence="7 8">
    <name type="scientific">Sphaerotilus hippei</name>
    <dbReference type="NCBI Taxonomy" id="744406"/>
    <lineage>
        <taxon>Bacteria</taxon>
        <taxon>Pseudomonadati</taxon>
        <taxon>Pseudomonadota</taxon>
        <taxon>Betaproteobacteria</taxon>
        <taxon>Burkholderiales</taxon>
        <taxon>Sphaerotilaceae</taxon>
        <taxon>Sphaerotilus</taxon>
    </lineage>
</organism>
<dbReference type="PANTHER" id="PTHR33931:SF2">
    <property type="entry name" value="HOLIN-LIKE PROTEIN CIDA"/>
    <property type="match status" value="1"/>
</dbReference>
<keyword evidence="8" id="KW-1185">Reference proteome</keyword>
<evidence type="ECO:0000256" key="4">
    <source>
        <dbReference type="ARBA" id="ARBA00022989"/>
    </source>
</evidence>
<evidence type="ECO:0000313" key="8">
    <source>
        <dbReference type="Proteomes" id="UP000247811"/>
    </source>
</evidence>
<dbReference type="InterPro" id="IPR005538">
    <property type="entry name" value="LrgA/CidA"/>
</dbReference>
<dbReference type="Proteomes" id="UP000247811">
    <property type="component" value="Unassembled WGS sequence"/>
</dbReference>
<dbReference type="PANTHER" id="PTHR33931">
    <property type="entry name" value="HOLIN-LIKE PROTEIN CIDA-RELATED"/>
    <property type="match status" value="1"/>
</dbReference>
<feature type="transmembrane region" description="Helical" evidence="6">
    <location>
        <begin position="87"/>
        <end position="106"/>
    </location>
</feature>
<accession>A0A318GV64</accession>
<evidence type="ECO:0000256" key="1">
    <source>
        <dbReference type="ARBA" id="ARBA00004651"/>
    </source>
</evidence>
<dbReference type="OrthoDB" id="385012at2"/>
<gene>
    <name evidence="7" type="ORF">C7444_12164</name>
</gene>
<dbReference type="GO" id="GO:0005886">
    <property type="term" value="C:plasma membrane"/>
    <property type="evidence" value="ECO:0007669"/>
    <property type="project" value="UniProtKB-SubCell"/>
</dbReference>
<comment type="subcellular location">
    <subcellularLocation>
        <location evidence="1">Cell membrane</location>
        <topology evidence="1">Multi-pass membrane protein</topology>
    </subcellularLocation>
</comment>
<reference evidence="7 8" key="1">
    <citation type="submission" date="2018-05" db="EMBL/GenBank/DDBJ databases">
        <title>Genomic Encyclopedia of Type Strains, Phase IV (KMG-IV): sequencing the most valuable type-strain genomes for metagenomic binning, comparative biology and taxonomic classification.</title>
        <authorList>
            <person name="Goeker M."/>
        </authorList>
    </citation>
    <scope>NUCLEOTIDE SEQUENCE [LARGE SCALE GENOMIC DNA]</scope>
    <source>
        <strain evidence="7 8">DSM 566</strain>
    </source>
</reference>
<feature type="transmembrane region" description="Helical" evidence="6">
    <location>
        <begin position="54"/>
        <end position="75"/>
    </location>
</feature>
<sequence>MAALRGFALLLVLQLVGELLTHAFGWLVPGPVLGLVLLFAALSWAPLRAPVEAAALVLLSHLSLLFVPVGAGIIMHTTLLAQYGLQLVFTLLLSTALGIAVTAWVLQTLLRRWPPQGDGPEPRDV</sequence>
<protein>
    <submittedName>
        <fullName evidence="7">Holin-like protein</fullName>
    </submittedName>
</protein>
<dbReference type="Pfam" id="PF03788">
    <property type="entry name" value="LrgA"/>
    <property type="match status" value="1"/>
</dbReference>
<evidence type="ECO:0000256" key="6">
    <source>
        <dbReference type="SAM" id="Phobius"/>
    </source>
</evidence>
<evidence type="ECO:0000256" key="2">
    <source>
        <dbReference type="ARBA" id="ARBA00022475"/>
    </source>
</evidence>
<evidence type="ECO:0000256" key="5">
    <source>
        <dbReference type="ARBA" id="ARBA00023136"/>
    </source>
</evidence>